<evidence type="ECO:0000313" key="2">
    <source>
        <dbReference type="Proteomes" id="UP000324358"/>
    </source>
</evidence>
<dbReference type="EMBL" id="VSKL01000003">
    <property type="protein sequence ID" value="TYB72887.1"/>
    <property type="molecule type" value="Genomic_DNA"/>
</dbReference>
<dbReference type="Proteomes" id="UP000324358">
    <property type="component" value="Unassembled WGS sequence"/>
</dbReference>
<reference evidence="1 2" key="1">
    <citation type="submission" date="2019-08" db="EMBL/GenBank/DDBJ databases">
        <title>Genomes of Antarctic Bizionia species.</title>
        <authorList>
            <person name="Bowman J.P."/>
        </authorList>
    </citation>
    <scope>NUCLEOTIDE SEQUENCE [LARGE SCALE GENOMIC DNA]</scope>
    <source>
        <strain evidence="1 2">APA-1</strain>
    </source>
</reference>
<organism evidence="1 2">
    <name type="scientific">Bizionia algoritergicola</name>
    <dbReference type="NCBI Taxonomy" id="291187"/>
    <lineage>
        <taxon>Bacteria</taxon>
        <taxon>Pseudomonadati</taxon>
        <taxon>Bacteroidota</taxon>
        <taxon>Flavobacteriia</taxon>
        <taxon>Flavobacteriales</taxon>
        <taxon>Flavobacteriaceae</taxon>
        <taxon>Bizionia</taxon>
    </lineage>
</organism>
<protein>
    <submittedName>
        <fullName evidence="1">Uncharacterized protein</fullName>
    </submittedName>
</protein>
<dbReference type="AlphaFoldDB" id="A0A5D0QUM0"/>
<dbReference type="RefSeq" id="WP_148367421.1">
    <property type="nucleotide sequence ID" value="NZ_VSKL01000003.1"/>
</dbReference>
<evidence type="ECO:0000313" key="1">
    <source>
        <dbReference type="EMBL" id="TYB72887.1"/>
    </source>
</evidence>
<accession>A0A5D0QUM0</accession>
<gene>
    <name evidence="1" type="ORF">ES675_10110</name>
</gene>
<keyword evidence="2" id="KW-1185">Reference proteome</keyword>
<proteinExistence type="predicted"/>
<comment type="caution">
    <text evidence="1">The sequence shown here is derived from an EMBL/GenBank/DDBJ whole genome shotgun (WGS) entry which is preliminary data.</text>
</comment>
<dbReference type="OrthoDB" id="821805at2"/>
<sequence length="169" mass="19403">MSSKGILELINKQPNDESLKSLDSLIFVSIMGVNNKVRTGTLNEGLNTGKVALIGSDDLKSKLYGLPSVIENISEADKTYSHYNDQILQPFLFENFNFRTMDQKFSGYDLGDSKFNFSHNKDLINNEQFENLIDNHFFQSNSQLLFHMSLKNQFEEIKKLIEEELPLKN</sequence>
<name>A0A5D0QUM0_9FLAO</name>